<gene>
    <name evidence="1" type="ORF">LBAT_0082</name>
</gene>
<reference evidence="1 2" key="1">
    <citation type="submission" date="2015-03" db="EMBL/GenBank/DDBJ databases">
        <title>Complete genome sequence of Lactobacillus acetotolerans NBRC 13120.</title>
        <authorList>
            <person name="Toh H."/>
            <person name="Morita H."/>
            <person name="Fujita N."/>
        </authorList>
    </citation>
    <scope>NUCLEOTIDE SEQUENCE [LARGE SCALE GENOMIC DNA]</scope>
    <source>
        <strain evidence="1 2">NBRC 13120</strain>
    </source>
</reference>
<protein>
    <submittedName>
        <fullName evidence="1">Uncharacterized protein</fullName>
    </submittedName>
</protein>
<dbReference type="RefSeq" id="WP_060459046.1">
    <property type="nucleotide sequence ID" value="NZ_AP014808.1"/>
</dbReference>
<name>A0A0D6A163_9LACO</name>
<sequence>MTNSIGLDLHLDPGLPKQTEYRHFSKELLRKKVGRDKELTPYTSVDSKYRINPDLLAVYDFKKEPLLGKYQSVLIDRERGIILSKRGSKAHFYYFLKHKLISGLAFQKAIDQRLHYRRYHVISTEKRAYFSIHGYTDGCTDWVALHLMDDYQLSGSHAIKFSALKINDLDYSFTFDNCSRHIRSELTEGLRHTNLVFKILEYHLEDTMSWSIYRLRGKEKSLLDKQDYFTPAPTIAFFTMQEVCADLKRQKYLWYGQTMAEYFQLNFLERDHQLIFHLSQRGDNIY</sequence>
<dbReference type="AlphaFoldDB" id="A0A0D6A163"/>
<organism evidence="1 2">
    <name type="scientific">Lactobacillus acetotolerans</name>
    <dbReference type="NCBI Taxonomy" id="1600"/>
    <lineage>
        <taxon>Bacteria</taxon>
        <taxon>Bacillati</taxon>
        <taxon>Bacillota</taxon>
        <taxon>Bacilli</taxon>
        <taxon>Lactobacillales</taxon>
        <taxon>Lactobacillaceae</taxon>
        <taxon>Lactobacillus</taxon>
    </lineage>
</organism>
<dbReference type="EMBL" id="AP014808">
    <property type="protein sequence ID" value="BAQ56471.1"/>
    <property type="molecule type" value="Genomic_DNA"/>
</dbReference>
<dbReference type="STRING" id="1600.LBAT_0082"/>
<evidence type="ECO:0000313" key="2">
    <source>
        <dbReference type="Proteomes" id="UP000035709"/>
    </source>
</evidence>
<dbReference type="Proteomes" id="UP000035709">
    <property type="component" value="Chromosome"/>
</dbReference>
<evidence type="ECO:0000313" key="1">
    <source>
        <dbReference type="EMBL" id="BAQ56471.1"/>
    </source>
</evidence>
<dbReference type="OrthoDB" id="2283801at2"/>
<keyword evidence="2" id="KW-1185">Reference proteome</keyword>
<proteinExistence type="predicted"/>
<dbReference type="KEGG" id="lae:LBAT_0082"/>
<dbReference type="PATRIC" id="fig|1600.4.peg.82"/>
<accession>A0A0D6A163</accession>